<accession>A0A9E4N343</accession>
<protein>
    <submittedName>
        <fullName evidence="1">Uncharacterized protein</fullName>
    </submittedName>
</protein>
<dbReference type="AlphaFoldDB" id="A0A9E4N343"/>
<gene>
    <name evidence="1" type="ORF">JAZ07_08425</name>
</gene>
<proteinExistence type="predicted"/>
<evidence type="ECO:0000313" key="2">
    <source>
        <dbReference type="Proteomes" id="UP000886667"/>
    </source>
</evidence>
<evidence type="ECO:0000313" key="1">
    <source>
        <dbReference type="EMBL" id="MCG7946356.1"/>
    </source>
</evidence>
<reference evidence="1" key="1">
    <citation type="journal article" date="2021" name="Proc. Natl. Acad. Sci. U.S.A.">
        <title>Global biogeography of chemosynthetic symbionts reveals both localized and globally distributed symbiont groups. .</title>
        <authorList>
            <person name="Osvatic J.T."/>
            <person name="Wilkins L.G.E."/>
            <person name="Leibrecht L."/>
            <person name="Leray M."/>
            <person name="Zauner S."/>
            <person name="Polzin J."/>
            <person name="Camacho Y."/>
            <person name="Gros O."/>
            <person name="van Gils J.A."/>
            <person name="Eisen J.A."/>
            <person name="Petersen J.M."/>
            <person name="Yuen B."/>
        </authorList>
    </citation>
    <scope>NUCLEOTIDE SEQUENCE</scope>
    <source>
        <strain evidence="1">MAGclacostrist064TRANS</strain>
    </source>
</reference>
<organism evidence="1 2">
    <name type="scientific">Candidatus Thiodiazotropha taylori</name>
    <dbReference type="NCBI Taxonomy" id="2792791"/>
    <lineage>
        <taxon>Bacteria</taxon>
        <taxon>Pseudomonadati</taxon>
        <taxon>Pseudomonadota</taxon>
        <taxon>Gammaproteobacteria</taxon>
        <taxon>Chromatiales</taxon>
        <taxon>Sedimenticolaceae</taxon>
        <taxon>Candidatus Thiodiazotropha</taxon>
    </lineage>
</organism>
<dbReference type="Proteomes" id="UP000886667">
    <property type="component" value="Unassembled WGS sequence"/>
</dbReference>
<dbReference type="EMBL" id="JAEPCM010000276">
    <property type="protein sequence ID" value="MCG7946356.1"/>
    <property type="molecule type" value="Genomic_DNA"/>
</dbReference>
<sequence length="159" mass="18784">MKLIVSIVISLSSMPVVAEDNKWLSLESEGMYILKLYGLSGGDYITVNIFSSVVNDEERAIKEFYRFTDKDKQRLIRIDDQYHVQLTTIPDLSVITTMRRTSDQSGKQMLIHYQAFYIANRQRFWYVRTELNNRLDLLIENYSQVLDHTFTMMNLEKPR</sequence>
<comment type="caution">
    <text evidence="1">The sequence shown here is derived from an EMBL/GenBank/DDBJ whole genome shotgun (WGS) entry which is preliminary data.</text>
</comment>
<name>A0A9E4N343_9GAMM</name>